<gene>
    <name evidence="1" type="ORF">L1987_46385</name>
</gene>
<dbReference type="EMBL" id="CM042032">
    <property type="protein sequence ID" value="KAI3776599.1"/>
    <property type="molecule type" value="Genomic_DNA"/>
</dbReference>
<keyword evidence="2" id="KW-1185">Reference proteome</keyword>
<evidence type="ECO:0000313" key="1">
    <source>
        <dbReference type="EMBL" id="KAI3776599.1"/>
    </source>
</evidence>
<organism evidence="1 2">
    <name type="scientific">Smallanthus sonchifolius</name>
    <dbReference type="NCBI Taxonomy" id="185202"/>
    <lineage>
        <taxon>Eukaryota</taxon>
        <taxon>Viridiplantae</taxon>
        <taxon>Streptophyta</taxon>
        <taxon>Embryophyta</taxon>
        <taxon>Tracheophyta</taxon>
        <taxon>Spermatophyta</taxon>
        <taxon>Magnoliopsida</taxon>
        <taxon>eudicotyledons</taxon>
        <taxon>Gunneridae</taxon>
        <taxon>Pentapetalae</taxon>
        <taxon>asterids</taxon>
        <taxon>campanulids</taxon>
        <taxon>Asterales</taxon>
        <taxon>Asteraceae</taxon>
        <taxon>Asteroideae</taxon>
        <taxon>Heliantheae alliance</taxon>
        <taxon>Millerieae</taxon>
        <taxon>Smallanthus</taxon>
    </lineage>
</organism>
<name>A0ACB9FZM5_9ASTR</name>
<reference evidence="1 2" key="2">
    <citation type="journal article" date="2022" name="Mol. Ecol. Resour.">
        <title>The genomes of chicory, endive, great burdock and yacon provide insights into Asteraceae paleo-polyploidization history and plant inulin production.</title>
        <authorList>
            <person name="Fan W."/>
            <person name="Wang S."/>
            <person name="Wang H."/>
            <person name="Wang A."/>
            <person name="Jiang F."/>
            <person name="Liu H."/>
            <person name="Zhao H."/>
            <person name="Xu D."/>
            <person name="Zhang Y."/>
        </authorList>
    </citation>
    <scope>NUCLEOTIDE SEQUENCE [LARGE SCALE GENOMIC DNA]</scope>
    <source>
        <strain evidence="2">cv. Yunnan</strain>
        <tissue evidence="1">Leaves</tissue>
    </source>
</reference>
<comment type="caution">
    <text evidence="1">The sequence shown here is derived from an EMBL/GenBank/DDBJ whole genome shotgun (WGS) entry which is preliminary data.</text>
</comment>
<sequence>MRGFPFLCAAEVSFCLCRHRCLLKSSPPPPPPQPPPLMPTPLPLHRTDVEGRGQVKSKVGVSVFKILLHVTRPNIDEEEWLAANNGISVKCVIIDMTAVTGIDTSGLAMVKELKKMLEKRSLHTYHHHGKLSHGQDNKKNSIMKITRTGRQNITHAIYNPIQCILWNTMCAPWTSRSRKMKHYISKINLCNYGYAVYSAV</sequence>
<dbReference type="Proteomes" id="UP001056120">
    <property type="component" value="Linkage Group LG15"/>
</dbReference>
<evidence type="ECO:0000313" key="2">
    <source>
        <dbReference type="Proteomes" id="UP001056120"/>
    </source>
</evidence>
<protein>
    <submittedName>
        <fullName evidence="1">Uncharacterized protein</fullName>
    </submittedName>
</protein>
<accession>A0ACB9FZM5</accession>
<reference evidence="2" key="1">
    <citation type="journal article" date="2022" name="Mol. Ecol. Resour.">
        <title>The genomes of chicory, endive, great burdock and yacon provide insights into Asteraceae palaeo-polyploidization history and plant inulin production.</title>
        <authorList>
            <person name="Fan W."/>
            <person name="Wang S."/>
            <person name="Wang H."/>
            <person name="Wang A."/>
            <person name="Jiang F."/>
            <person name="Liu H."/>
            <person name="Zhao H."/>
            <person name="Xu D."/>
            <person name="Zhang Y."/>
        </authorList>
    </citation>
    <scope>NUCLEOTIDE SEQUENCE [LARGE SCALE GENOMIC DNA]</scope>
    <source>
        <strain evidence="2">cv. Yunnan</strain>
    </source>
</reference>
<proteinExistence type="predicted"/>